<dbReference type="PRINTS" id="PR00503">
    <property type="entry name" value="BROMODOMAIN"/>
</dbReference>
<evidence type="ECO:0000256" key="1">
    <source>
        <dbReference type="ARBA" id="ARBA00023117"/>
    </source>
</evidence>
<feature type="region of interest" description="Disordered" evidence="3">
    <location>
        <begin position="203"/>
        <end position="266"/>
    </location>
</feature>
<dbReference type="InterPro" id="IPR018359">
    <property type="entry name" value="Bromodomain_CS"/>
</dbReference>
<feature type="domain" description="Bromo" evidence="4">
    <location>
        <begin position="108"/>
        <end position="180"/>
    </location>
</feature>
<keyword evidence="6" id="KW-1185">Reference proteome</keyword>
<reference evidence="5 6" key="1">
    <citation type="submission" date="2024-08" db="EMBL/GenBank/DDBJ databases">
        <authorList>
            <person name="Cucini C."/>
            <person name="Frati F."/>
        </authorList>
    </citation>
    <scope>NUCLEOTIDE SEQUENCE [LARGE SCALE GENOMIC DNA]</scope>
</reference>
<sequence>MDPQRGRYRHHPRRRQPISHPQPRGNKPTSGPSRYYDKVKLFPVGKGLDNVANIEGHSGSGSGGGPNAVGVKSSSTIQQPKVKREVGHPRRWTNQLEYLMKTALPYLIRRKTAQPFLHPVDPVAMKIPDYFNFIKHPMDIDTVRKRLRNQFYQSASECLVDFQRMFCNAYVYNSPRSQLYTQAESLEDAFMAMLIEMPRPEVELTVPSRGGRRQGASKGESLSRVKKRVHKIVECLKPDPPRKKRHSANHTERESDDGSSSEEAEAQDFDELHRLKQAKLLSEQLQNASAQLRLLCVNDGNEKYRRTLRTLLNHQNDLVRQQKEWLEVGSLEEYKRKERSEKGRNKSN</sequence>
<evidence type="ECO:0000256" key="3">
    <source>
        <dbReference type="SAM" id="MobiDB-lite"/>
    </source>
</evidence>
<feature type="compositionally biased region" description="Acidic residues" evidence="3">
    <location>
        <begin position="254"/>
        <end position="266"/>
    </location>
</feature>
<dbReference type="Pfam" id="PF00439">
    <property type="entry name" value="Bromodomain"/>
    <property type="match status" value="1"/>
</dbReference>
<organism evidence="5 6">
    <name type="scientific">Orchesella dallaii</name>
    <dbReference type="NCBI Taxonomy" id="48710"/>
    <lineage>
        <taxon>Eukaryota</taxon>
        <taxon>Metazoa</taxon>
        <taxon>Ecdysozoa</taxon>
        <taxon>Arthropoda</taxon>
        <taxon>Hexapoda</taxon>
        <taxon>Collembola</taxon>
        <taxon>Entomobryomorpha</taxon>
        <taxon>Entomobryoidea</taxon>
        <taxon>Orchesellidae</taxon>
        <taxon>Orchesellinae</taxon>
        <taxon>Orchesella</taxon>
    </lineage>
</organism>
<feature type="compositionally biased region" description="Basic residues" evidence="3">
    <location>
        <begin position="1"/>
        <end position="17"/>
    </location>
</feature>
<keyword evidence="1 2" id="KW-0103">Bromodomain</keyword>
<feature type="compositionally biased region" description="Gly residues" evidence="3">
    <location>
        <begin position="58"/>
        <end position="67"/>
    </location>
</feature>
<evidence type="ECO:0000313" key="6">
    <source>
        <dbReference type="Proteomes" id="UP001642540"/>
    </source>
</evidence>
<dbReference type="PROSITE" id="PS00633">
    <property type="entry name" value="BROMODOMAIN_1"/>
    <property type="match status" value="1"/>
</dbReference>
<evidence type="ECO:0000256" key="2">
    <source>
        <dbReference type="PROSITE-ProRule" id="PRU00035"/>
    </source>
</evidence>
<comment type="caution">
    <text evidence="5">The sequence shown here is derived from an EMBL/GenBank/DDBJ whole genome shotgun (WGS) entry which is preliminary data.</text>
</comment>
<evidence type="ECO:0000313" key="5">
    <source>
        <dbReference type="EMBL" id="CAL8085751.1"/>
    </source>
</evidence>
<evidence type="ECO:0000259" key="4">
    <source>
        <dbReference type="PROSITE" id="PS50014"/>
    </source>
</evidence>
<dbReference type="Proteomes" id="UP001642540">
    <property type="component" value="Unassembled WGS sequence"/>
</dbReference>
<dbReference type="PANTHER" id="PTHR22880">
    <property type="entry name" value="FALZ-RELATED BROMODOMAIN-CONTAINING PROTEINS"/>
    <property type="match status" value="1"/>
</dbReference>
<name>A0ABP1Q1L5_9HEXA</name>
<feature type="compositionally biased region" description="Basic and acidic residues" evidence="3">
    <location>
        <begin position="231"/>
        <end position="241"/>
    </location>
</feature>
<dbReference type="EMBL" id="CAXLJM020000019">
    <property type="protein sequence ID" value="CAL8085751.1"/>
    <property type="molecule type" value="Genomic_DNA"/>
</dbReference>
<dbReference type="InterPro" id="IPR001487">
    <property type="entry name" value="Bromodomain"/>
</dbReference>
<proteinExistence type="predicted"/>
<dbReference type="InterPro" id="IPR050935">
    <property type="entry name" value="Bromo_chromatin_reader"/>
</dbReference>
<dbReference type="InterPro" id="IPR036427">
    <property type="entry name" value="Bromodomain-like_sf"/>
</dbReference>
<dbReference type="PROSITE" id="PS50014">
    <property type="entry name" value="BROMODOMAIN_2"/>
    <property type="match status" value="1"/>
</dbReference>
<dbReference type="SMART" id="SM00297">
    <property type="entry name" value="BROMO"/>
    <property type="match status" value="1"/>
</dbReference>
<dbReference type="Gene3D" id="1.20.920.10">
    <property type="entry name" value="Bromodomain-like"/>
    <property type="match status" value="1"/>
</dbReference>
<gene>
    <name evidence="5" type="ORF">ODALV1_LOCUS6220</name>
</gene>
<feature type="region of interest" description="Disordered" evidence="3">
    <location>
        <begin position="1"/>
        <end position="36"/>
    </location>
</feature>
<dbReference type="SUPFAM" id="SSF47370">
    <property type="entry name" value="Bromodomain"/>
    <property type="match status" value="1"/>
</dbReference>
<feature type="region of interest" description="Disordered" evidence="3">
    <location>
        <begin position="52"/>
        <end position="86"/>
    </location>
</feature>
<dbReference type="PANTHER" id="PTHR22880:SF225">
    <property type="entry name" value="BROMODOMAIN-CONTAINING PROTEIN BET-1-RELATED"/>
    <property type="match status" value="1"/>
</dbReference>
<protein>
    <recommendedName>
        <fullName evidence="4">Bromo domain-containing protein</fullName>
    </recommendedName>
</protein>
<accession>A0ABP1Q1L5</accession>